<dbReference type="GeneID" id="27665815"/>
<evidence type="ECO:0000313" key="1">
    <source>
        <dbReference type="EMBL" id="KJR81969.1"/>
    </source>
</evidence>
<evidence type="ECO:0000313" key="2">
    <source>
        <dbReference type="Proteomes" id="UP000033710"/>
    </source>
</evidence>
<gene>
    <name evidence="1" type="ORF">SPSK_03703</name>
</gene>
<dbReference type="KEGG" id="ssck:SPSK_03703"/>
<dbReference type="EMBL" id="AXCR01000010">
    <property type="protein sequence ID" value="KJR81969.1"/>
    <property type="molecule type" value="Genomic_DNA"/>
</dbReference>
<protein>
    <submittedName>
        <fullName evidence="1">Uncharacterized protein</fullName>
    </submittedName>
</protein>
<sequence length="144" mass="17109">MPAYYGHTADTEIDSAKRHIDTLEHSLSNSIRRYNEAVDYAKNCEHNGRSRNTGEPPCACELLQELSVLMRKVSKAWKQVRKWEEDVAERRFRIDNARHHLDELRERRYHEEAIIEASHDRLPTEINQAIAREIYFSGRTRRYN</sequence>
<proteinExistence type="predicted"/>
<dbReference type="AlphaFoldDB" id="A0A0F2LYR2"/>
<organism evidence="1 2">
    <name type="scientific">Sporothrix schenckii 1099-18</name>
    <dbReference type="NCBI Taxonomy" id="1397361"/>
    <lineage>
        <taxon>Eukaryota</taxon>
        <taxon>Fungi</taxon>
        <taxon>Dikarya</taxon>
        <taxon>Ascomycota</taxon>
        <taxon>Pezizomycotina</taxon>
        <taxon>Sordariomycetes</taxon>
        <taxon>Sordariomycetidae</taxon>
        <taxon>Ophiostomatales</taxon>
        <taxon>Ophiostomataceae</taxon>
        <taxon>Sporothrix</taxon>
    </lineage>
</organism>
<reference evidence="1 2" key="2">
    <citation type="journal article" date="2015" name="Eukaryot. Cell">
        <title>Asexual propagation of a virulent clone complex in a human and feline outbreak of sporotrichosis.</title>
        <authorList>
            <person name="Teixeira Mde M."/>
            <person name="Rodrigues A.M."/>
            <person name="Tsui C.K."/>
            <person name="de Almeida L.G."/>
            <person name="Van Diepeningen A.D."/>
            <person name="van den Ende B.G."/>
            <person name="Fernandes G.F."/>
            <person name="Kano R."/>
            <person name="Hamelin R.C."/>
            <person name="Lopes-Bezerra L.M."/>
            <person name="Vasconcelos A.T."/>
            <person name="de Hoog S."/>
            <person name="de Camargo Z.P."/>
            <person name="Felipe M.S."/>
        </authorList>
    </citation>
    <scope>NUCLEOTIDE SEQUENCE [LARGE SCALE GENOMIC DNA]</scope>
    <source>
        <strain evidence="1 2">1099-18</strain>
    </source>
</reference>
<comment type="caution">
    <text evidence="1">The sequence shown here is derived from an EMBL/GenBank/DDBJ whole genome shotgun (WGS) entry which is preliminary data.</text>
</comment>
<dbReference type="RefSeq" id="XP_016584645.1">
    <property type="nucleotide sequence ID" value="XM_016730538.1"/>
</dbReference>
<name>A0A0F2LYR2_SPOSC</name>
<reference evidence="1 2" key="1">
    <citation type="journal article" date="2014" name="BMC Genomics">
        <title>Comparative genomics of the major fungal agents of human and animal Sporotrichosis: Sporothrix schenckii and Sporothrix brasiliensis.</title>
        <authorList>
            <person name="Teixeira M.M."/>
            <person name="de Almeida L.G."/>
            <person name="Kubitschek-Barreira P."/>
            <person name="Alves F.L."/>
            <person name="Kioshima E.S."/>
            <person name="Abadio A.K."/>
            <person name="Fernandes L."/>
            <person name="Derengowski L.S."/>
            <person name="Ferreira K.S."/>
            <person name="Souza R.C."/>
            <person name="Ruiz J.C."/>
            <person name="de Andrade N.C."/>
            <person name="Paes H.C."/>
            <person name="Nicola A.M."/>
            <person name="Albuquerque P."/>
            <person name="Gerber A.L."/>
            <person name="Martins V.P."/>
            <person name="Peconick L.D."/>
            <person name="Neto A.V."/>
            <person name="Chaucanez C.B."/>
            <person name="Silva P.A."/>
            <person name="Cunha O.L."/>
            <person name="de Oliveira F.F."/>
            <person name="dos Santos T.C."/>
            <person name="Barros A.L."/>
            <person name="Soares M.A."/>
            <person name="de Oliveira L.M."/>
            <person name="Marini M.M."/>
            <person name="Villalobos-Duno H."/>
            <person name="Cunha M.M."/>
            <person name="de Hoog S."/>
            <person name="da Silveira J.F."/>
            <person name="Henrissat B."/>
            <person name="Nino-Vega G.A."/>
            <person name="Cisalpino P.S."/>
            <person name="Mora-Montes H.M."/>
            <person name="Almeida S.R."/>
            <person name="Stajich J.E."/>
            <person name="Lopes-Bezerra L.M."/>
            <person name="Vasconcelos A.T."/>
            <person name="Felipe M.S."/>
        </authorList>
    </citation>
    <scope>NUCLEOTIDE SEQUENCE [LARGE SCALE GENOMIC DNA]</scope>
    <source>
        <strain evidence="1 2">1099-18</strain>
    </source>
</reference>
<dbReference type="VEuPathDB" id="FungiDB:SPSK_03703"/>
<accession>A0A0F2LYR2</accession>
<dbReference type="Proteomes" id="UP000033710">
    <property type="component" value="Unassembled WGS sequence"/>
</dbReference>